<dbReference type="RefSeq" id="WP_236265274.1">
    <property type="nucleotide sequence ID" value="NZ_JAJAQX010000043.1"/>
</dbReference>
<accession>A0A2X6FE03</accession>
<dbReference type="AlphaFoldDB" id="A0A2X6FE03"/>
<sequence>MYSLNQLVAINHKRQWILMDTETCLPLLYPLRYHIDHLAFRSLSTQSASLQAVKFFYEFWLQKHGVTFCYSFYASGHNPCIAIEEMSAFSHYLENGRVSQSNLLAFTPVSTSHSFINAARFRAVAQFIAFLINTYVSPVYRDDSPKALSLQASRLHTRLRFCRDSYRALTPGKHSNHRHIHQGFQSMNREMVISLYTIIAPCSSQKYNPLNPFPTRNTQFRNFLIIRLLLNYGLRIGELLLLECNSIKSNIKKDKFSLIVTTT</sequence>
<gene>
    <name evidence="1" type="ORF">NCTC10082_00056</name>
</gene>
<proteinExistence type="predicted"/>
<reference evidence="1 2" key="1">
    <citation type="submission" date="2018-06" db="EMBL/GenBank/DDBJ databases">
        <authorList>
            <consortium name="Pathogen Informatics"/>
            <person name="Doyle S."/>
        </authorList>
    </citation>
    <scope>NUCLEOTIDE SEQUENCE [LARGE SCALE GENOMIC DNA]</scope>
    <source>
        <strain evidence="1 2">NCTC10082</strain>
    </source>
</reference>
<evidence type="ECO:0000313" key="2">
    <source>
        <dbReference type="Proteomes" id="UP000255164"/>
    </source>
</evidence>
<evidence type="ECO:0000313" key="1">
    <source>
        <dbReference type="EMBL" id="STE01789.1"/>
    </source>
</evidence>
<dbReference type="EMBL" id="UFZA01000001">
    <property type="protein sequence ID" value="STE01789.1"/>
    <property type="molecule type" value="Genomic_DNA"/>
</dbReference>
<organism evidence="1 2">
    <name type="scientific">Escherichia coli</name>
    <dbReference type="NCBI Taxonomy" id="562"/>
    <lineage>
        <taxon>Bacteria</taxon>
        <taxon>Pseudomonadati</taxon>
        <taxon>Pseudomonadota</taxon>
        <taxon>Gammaproteobacteria</taxon>
        <taxon>Enterobacterales</taxon>
        <taxon>Enterobacteriaceae</taxon>
        <taxon>Escherichia</taxon>
    </lineage>
</organism>
<dbReference type="Proteomes" id="UP000255164">
    <property type="component" value="Unassembled WGS sequence"/>
</dbReference>
<name>A0A2X6FE03_ECOLX</name>
<protein>
    <submittedName>
        <fullName evidence="1">Phage integrase</fullName>
    </submittedName>
</protein>